<feature type="compositionally biased region" description="Basic and acidic residues" evidence="1">
    <location>
        <begin position="87"/>
        <end position="99"/>
    </location>
</feature>
<keyword evidence="2" id="KW-1133">Transmembrane helix</keyword>
<feature type="compositionally biased region" description="Basic residues" evidence="1">
    <location>
        <begin position="73"/>
        <end position="86"/>
    </location>
</feature>
<feature type="region of interest" description="Disordered" evidence="1">
    <location>
        <begin position="72"/>
        <end position="154"/>
    </location>
</feature>
<name>A0AB39Q4T8_9ACTN</name>
<sequence length="180" mass="19480">MIIIGLVILVAAVVIGVAGALSNSGSAHEFTGGFSVFGVDVTGSTGTLFLYGIVVGAAALLGLSLILTGTRRTTSRARTAHRGIKPSRRESAAAERERGGPTNEPDTARAQTAQAERDDADPAGPVERPRHKQQRFHRRAAPRRRSRRQPRHRPRLTWRARCRWDAESGCCSWNGCEGCL</sequence>
<feature type="compositionally biased region" description="Basic residues" evidence="1">
    <location>
        <begin position="129"/>
        <end position="154"/>
    </location>
</feature>
<evidence type="ECO:0000256" key="1">
    <source>
        <dbReference type="SAM" id="MobiDB-lite"/>
    </source>
</evidence>
<proteinExistence type="predicted"/>
<reference evidence="3" key="1">
    <citation type="submission" date="2024-07" db="EMBL/GenBank/DDBJ databases">
        <authorList>
            <person name="Yu S.T."/>
        </authorList>
    </citation>
    <scope>NUCLEOTIDE SEQUENCE</scope>
    <source>
        <strain evidence="3">R28</strain>
    </source>
</reference>
<keyword evidence="2" id="KW-0472">Membrane</keyword>
<accession>A0AB39Q4T8</accession>
<protein>
    <submittedName>
        <fullName evidence="3">Uncharacterized protein</fullName>
    </submittedName>
</protein>
<evidence type="ECO:0000313" key="3">
    <source>
        <dbReference type="EMBL" id="XDQ36620.1"/>
    </source>
</evidence>
<gene>
    <name evidence="3" type="ORF">AB5J49_26620</name>
</gene>
<dbReference type="RefSeq" id="WP_369171251.1">
    <property type="nucleotide sequence ID" value="NZ_CP163439.1"/>
</dbReference>
<dbReference type="EMBL" id="CP163439">
    <property type="protein sequence ID" value="XDQ36620.1"/>
    <property type="molecule type" value="Genomic_DNA"/>
</dbReference>
<dbReference type="AlphaFoldDB" id="A0AB39Q4T8"/>
<organism evidence="3">
    <name type="scientific">Streptomyces sp. R28</name>
    <dbReference type="NCBI Taxonomy" id="3238628"/>
    <lineage>
        <taxon>Bacteria</taxon>
        <taxon>Bacillati</taxon>
        <taxon>Actinomycetota</taxon>
        <taxon>Actinomycetes</taxon>
        <taxon>Kitasatosporales</taxon>
        <taxon>Streptomycetaceae</taxon>
        <taxon>Streptomyces</taxon>
    </lineage>
</organism>
<evidence type="ECO:0000256" key="2">
    <source>
        <dbReference type="SAM" id="Phobius"/>
    </source>
</evidence>
<keyword evidence="2" id="KW-0812">Transmembrane</keyword>
<feature type="transmembrane region" description="Helical" evidence="2">
    <location>
        <begin position="48"/>
        <end position="68"/>
    </location>
</feature>